<dbReference type="Pfam" id="PF06676">
    <property type="entry name" value="DUF1178"/>
    <property type="match status" value="1"/>
</dbReference>
<sequence>MIVFDLQCGPNGHRFEGWFGSSQDYESQLARGLVSCPSCGSPDVAKAVMAPNVGRKGNQLAAPVPAKPVESAPVANVPLPPEAVAMLQAVAAMQAEAIKSSTWVGDKFADDARAMHYGEKDPGAIHGRATPDEARELLEEGIAVAPLLIPVVPPEEAN</sequence>
<dbReference type="RefSeq" id="WP_039332220.1">
    <property type="nucleotide sequence ID" value="NZ_JRVC01000004.1"/>
</dbReference>
<dbReference type="Proteomes" id="UP000031338">
    <property type="component" value="Unassembled WGS sequence"/>
</dbReference>
<organism evidence="1 2">
    <name type="scientific">Novosphingobium subterraneum</name>
    <dbReference type="NCBI Taxonomy" id="48936"/>
    <lineage>
        <taxon>Bacteria</taxon>
        <taxon>Pseudomonadati</taxon>
        <taxon>Pseudomonadota</taxon>
        <taxon>Alphaproteobacteria</taxon>
        <taxon>Sphingomonadales</taxon>
        <taxon>Sphingomonadaceae</taxon>
        <taxon>Novosphingobium</taxon>
    </lineage>
</organism>
<protein>
    <submittedName>
        <fullName evidence="1">Uncharacterized protein</fullName>
    </submittedName>
</protein>
<dbReference type="STRING" id="48936.NJ75_01126"/>
<name>A0A0B8ZZD4_9SPHN</name>
<evidence type="ECO:0000313" key="1">
    <source>
        <dbReference type="EMBL" id="KHS48456.1"/>
    </source>
</evidence>
<keyword evidence="2" id="KW-1185">Reference proteome</keyword>
<dbReference type="PIRSF" id="PIRSF032131">
    <property type="entry name" value="UCP032131"/>
    <property type="match status" value="1"/>
</dbReference>
<dbReference type="PATRIC" id="fig|48936.3.peg.1134"/>
<dbReference type="InterPro" id="IPR009562">
    <property type="entry name" value="DUF1178"/>
</dbReference>
<gene>
    <name evidence="1" type="ORF">NJ75_01126</name>
</gene>
<evidence type="ECO:0000313" key="2">
    <source>
        <dbReference type="Proteomes" id="UP000031338"/>
    </source>
</evidence>
<comment type="caution">
    <text evidence="1">The sequence shown here is derived from an EMBL/GenBank/DDBJ whole genome shotgun (WGS) entry which is preliminary data.</text>
</comment>
<dbReference type="EMBL" id="JRVC01000004">
    <property type="protein sequence ID" value="KHS48456.1"/>
    <property type="molecule type" value="Genomic_DNA"/>
</dbReference>
<proteinExistence type="predicted"/>
<dbReference type="AlphaFoldDB" id="A0A0B8ZZD4"/>
<accession>A0A0B8ZZD4</accession>
<reference evidence="1 2" key="1">
    <citation type="submission" date="2014-10" db="EMBL/GenBank/DDBJ databases">
        <title>Draft genome sequence of Novosphingobium subterraneum DSM 12447.</title>
        <authorList>
            <person name="Gan H.M."/>
            <person name="Gan H.Y."/>
            <person name="Savka M.A."/>
        </authorList>
    </citation>
    <scope>NUCLEOTIDE SEQUENCE [LARGE SCALE GENOMIC DNA]</scope>
    <source>
        <strain evidence="1 2">DSM 12447</strain>
    </source>
</reference>